<dbReference type="KEGG" id="tpsc:RBB77_13670"/>
<dbReference type="EMBL" id="CP132942">
    <property type="protein sequence ID" value="XCB31500.1"/>
    <property type="molecule type" value="Genomic_DNA"/>
</dbReference>
<evidence type="ECO:0000313" key="2">
    <source>
        <dbReference type="EMBL" id="XCB31500.1"/>
    </source>
</evidence>
<reference evidence="2" key="1">
    <citation type="submission" date="2023-08" db="EMBL/GenBank/DDBJ databases">
        <authorList>
            <person name="Messyasz A."/>
            <person name="Mannisto M.K."/>
            <person name="Kerkhof L.J."/>
            <person name="Haggblom M."/>
        </authorList>
    </citation>
    <scope>NUCLEOTIDE SEQUENCE</scope>
    <source>
        <strain evidence="2">X5P6</strain>
    </source>
</reference>
<organism evidence="2">
    <name type="scientific">Tunturiibacter psychrotolerans</name>
    <dbReference type="NCBI Taxonomy" id="3069686"/>
    <lineage>
        <taxon>Bacteria</taxon>
        <taxon>Pseudomonadati</taxon>
        <taxon>Acidobacteriota</taxon>
        <taxon>Terriglobia</taxon>
        <taxon>Terriglobales</taxon>
        <taxon>Acidobacteriaceae</taxon>
        <taxon>Tunturiibacter</taxon>
    </lineage>
</organism>
<feature type="compositionally biased region" description="Polar residues" evidence="1">
    <location>
        <begin position="1"/>
        <end position="11"/>
    </location>
</feature>
<name>A0AAU7ZL22_9BACT</name>
<feature type="region of interest" description="Disordered" evidence="1">
    <location>
        <begin position="1"/>
        <end position="20"/>
    </location>
</feature>
<evidence type="ECO:0000256" key="1">
    <source>
        <dbReference type="SAM" id="MobiDB-lite"/>
    </source>
</evidence>
<sequence length="148" mass="16647">MATETQESAKLTQLAHENPDEIEVAAGREREQLEGWIPALATEAEIREALEKAFDYRGDITITKKDGLQVVGYLFDRRRGDSLADSFVRVIPSNEKTRVNIAYSEIAALAFSGRDTAAGKTFEAWVKKYWDKKAAGERNIQIEPEKLD</sequence>
<dbReference type="AlphaFoldDB" id="A0AAU7ZL22"/>
<protein>
    <submittedName>
        <fullName evidence="2">Uncharacterized protein</fullName>
    </submittedName>
</protein>
<proteinExistence type="predicted"/>
<dbReference type="RefSeq" id="WP_353062345.1">
    <property type="nucleotide sequence ID" value="NZ_CP132942.1"/>
</dbReference>
<reference evidence="2" key="2">
    <citation type="journal article" date="2024" name="Environ. Microbiol.">
        <title>Genome analysis and description of Tunturibacter gen. nov. expands the diversity of Terriglobia in tundra soils.</title>
        <authorList>
            <person name="Messyasz A."/>
            <person name="Mannisto M.K."/>
            <person name="Kerkhof L.J."/>
            <person name="Haggblom M.M."/>
        </authorList>
    </citation>
    <scope>NUCLEOTIDE SEQUENCE</scope>
    <source>
        <strain evidence="2">X5P6</strain>
    </source>
</reference>
<gene>
    <name evidence="2" type="ORF">RBB77_13670</name>
</gene>
<accession>A0AAU7ZL22</accession>